<comment type="subunit">
    <text evidence="10">F-type ATPases have 2 components, CF(1) - the catalytic core - and CF(0) - the membrane proton channel. CF(1) has five subunits: alpha(3), beta(3), gamma(1), delta(1), epsilon(1). CF(0) has three main subunits: a, b and c.</text>
</comment>
<evidence type="ECO:0000256" key="6">
    <source>
        <dbReference type="ARBA" id="ARBA00023065"/>
    </source>
</evidence>
<reference evidence="11 12" key="1">
    <citation type="submission" date="2018-08" db="EMBL/GenBank/DDBJ databases">
        <title>Draft genome sequence of Psychrilyobacter sp. strain SD5 isolated from Black Sea water.</title>
        <authorList>
            <person name="Yadav S."/>
            <person name="Villanueva L."/>
            <person name="Damste J.S.S."/>
        </authorList>
    </citation>
    <scope>NUCLEOTIDE SEQUENCE [LARGE SCALE GENOMIC DNA]</scope>
    <source>
        <strain evidence="11 12">SD5</strain>
    </source>
</reference>
<name>A0ABX9KDL6_9FUSO</name>
<dbReference type="CDD" id="cd12151">
    <property type="entry name" value="F1-ATPase_gamma"/>
    <property type="match status" value="1"/>
</dbReference>
<keyword evidence="10" id="KW-1003">Cell membrane</keyword>
<dbReference type="Pfam" id="PF00231">
    <property type="entry name" value="ATP-synt"/>
    <property type="match status" value="1"/>
</dbReference>
<comment type="similarity">
    <text evidence="3 10">Belongs to the ATPase gamma chain family.</text>
</comment>
<dbReference type="EMBL" id="QUAJ01000036">
    <property type="protein sequence ID" value="REI39642.1"/>
    <property type="molecule type" value="Genomic_DNA"/>
</dbReference>
<evidence type="ECO:0000256" key="4">
    <source>
        <dbReference type="ARBA" id="ARBA00022448"/>
    </source>
</evidence>
<comment type="caution">
    <text evidence="11">The sequence shown here is derived from an EMBL/GenBank/DDBJ whole genome shotgun (WGS) entry which is preliminary data.</text>
</comment>
<dbReference type="HAMAP" id="MF_00815">
    <property type="entry name" value="ATP_synth_gamma_bact"/>
    <property type="match status" value="1"/>
</dbReference>
<protein>
    <recommendedName>
        <fullName evidence="10">ATP synthase gamma chain</fullName>
    </recommendedName>
    <alternativeName>
        <fullName evidence="10">ATP synthase F1 sector gamma subunit</fullName>
    </alternativeName>
    <alternativeName>
        <fullName evidence="10">F-ATPase gamma subunit</fullName>
    </alternativeName>
</protein>
<evidence type="ECO:0000256" key="1">
    <source>
        <dbReference type="ARBA" id="ARBA00003456"/>
    </source>
</evidence>
<evidence type="ECO:0000256" key="3">
    <source>
        <dbReference type="ARBA" id="ARBA00007681"/>
    </source>
</evidence>
<dbReference type="PRINTS" id="PR00126">
    <property type="entry name" value="ATPASEGAMMA"/>
</dbReference>
<evidence type="ECO:0000256" key="9">
    <source>
        <dbReference type="ARBA" id="ARBA00023310"/>
    </source>
</evidence>
<sequence>MAANIKEIKSRIKGVQSTHKITKAMEVVSSTKFKRYSKLVGESRPYSEAMDGILRNIATGIKNEKNSLFDGKAEVKKIGVVLMTSDRGLCGGFNSQANKALERLKAENPDKKVSIIAVGKKGRDYCKKRDYDLKGEYIQLIPESMFEKAKEISENIVDFYLEDIFDEVYIIYSKFVSAVSSDLTTKRLIPIEKVESESNEPYIFEPSAEYILSTLLPKYLNIVLYQAILDNTASEHAARKTAMKNATDNADELVGSLTLQFNRARQAAITQEIAEIVSGSLAQQ</sequence>
<dbReference type="SUPFAM" id="SSF52943">
    <property type="entry name" value="ATP synthase (F1-ATPase), gamma subunit"/>
    <property type="match status" value="1"/>
</dbReference>
<evidence type="ECO:0000313" key="11">
    <source>
        <dbReference type="EMBL" id="REI39642.1"/>
    </source>
</evidence>
<dbReference type="InterPro" id="IPR000131">
    <property type="entry name" value="ATP_synth_F1_gsu"/>
</dbReference>
<evidence type="ECO:0000256" key="2">
    <source>
        <dbReference type="ARBA" id="ARBA00004170"/>
    </source>
</evidence>
<dbReference type="GO" id="GO:0016787">
    <property type="term" value="F:hydrolase activity"/>
    <property type="evidence" value="ECO:0007669"/>
    <property type="project" value="UniProtKB-KW"/>
</dbReference>
<evidence type="ECO:0000256" key="10">
    <source>
        <dbReference type="HAMAP-Rule" id="MF_00815"/>
    </source>
</evidence>
<dbReference type="Gene3D" id="1.10.287.80">
    <property type="entry name" value="ATP synthase, gamma subunit, helix hairpin domain"/>
    <property type="match status" value="1"/>
</dbReference>
<proteinExistence type="inferred from homology"/>
<evidence type="ECO:0000256" key="5">
    <source>
        <dbReference type="ARBA" id="ARBA00022781"/>
    </source>
</evidence>
<dbReference type="PANTHER" id="PTHR11693:SF22">
    <property type="entry name" value="ATP SYNTHASE SUBUNIT GAMMA, MITOCHONDRIAL"/>
    <property type="match status" value="1"/>
</dbReference>
<keyword evidence="7 10" id="KW-0472">Membrane</keyword>
<organism evidence="11 12">
    <name type="scientific">Psychrilyobacter piezotolerans</name>
    <dbReference type="NCBI Taxonomy" id="2293438"/>
    <lineage>
        <taxon>Bacteria</taxon>
        <taxon>Fusobacteriati</taxon>
        <taxon>Fusobacteriota</taxon>
        <taxon>Fusobacteriia</taxon>
        <taxon>Fusobacteriales</taxon>
        <taxon>Fusobacteriaceae</taxon>
        <taxon>Psychrilyobacter</taxon>
    </lineage>
</organism>
<keyword evidence="9 10" id="KW-0066">ATP synthesis</keyword>
<comment type="subcellular location">
    <subcellularLocation>
        <location evidence="10">Cell membrane</location>
        <topology evidence="10">Peripheral membrane protein</topology>
    </subcellularLocation>
    <subcellularLocation>
        <location evidence="2">Membrane</location>
        <topology evidence="2">Peripheral membrane protein</topology>
    </subcellularLocation>
</comment>
<keyword evidence="5 10" id="KW-0375">Hydrogen ion transport</keyword>
<keyword evidence="12" id="KW-1185">Reference proteome</keyword>
<dbReference type="NCBIfam" id="TIGR01146">
    <property type="entry name" value="ATPsyn_F1gamma"/>
    <property type="match status" value="1"/>
</dbReference>
<accession>A0ABX9KDL6</accession>
<evidence type="ECO:0000313" key="12">
    <source>
        <dbReference type="Proteomes" id="UP000263486"/>
    </source>
</evidence>
<comment type="function">
    <text evidence="1 10">Produces ATP from ADP in the presence of a proton gradient across the membrane. The gamma chain is believed to be important in regulating ATPase activity and the flow of protons through the CF(0) complex.</text>
</comment>
<evidence type="ECO:0000256" key="7">
    <source>
        <dbReference type="ARBA" id="ARBA00023136"/>
    </source>
</evidence>
<dbReference type="Proteomes" id="UP000263486">
    <property type="component" value="Unassembled WGS sequence"/>
</dbReference>
<dbReference type="Gene3D" id="3.40.1380.10">
    <property type="match status" value="1"/>
</dbReference>
<dbReference type="RefSeq" id="WP_114643486.1">
    <property type="nucleotide sequence ID" value="NZ_JAACIO010000010.1"/>
</dbReference>
<dbReference type="InterPro" id="IPR035968">
    <property type="entry name" value="ATP_synth_F1_ATPase_gsu"/>
</dbReference>
<keyword evidence="6 10" id="KW-0406">Ion transport</keyword>
<keyword evidence="11" id="KW-0378">Hydrolase</keyword>
<keyword evidence="4 10" id="KW-0813">Transport</keyword>
<keyword evidence="8 10" id="KW-0139">CF(1)</keyword>
<evidence type="ECO:0000256" key="8">
    <source>
        <dbReference type="ARBA" id="ARBA00023196"/>
    </source>
</evidence>
<dbReference type="PANTHER" id="PTHR11693">
    <property type="entry name" value="ATP SYNTHASE GAMMA CHAIN"/>
    <property type="match status" value="1"/>
</dbReference>
<gene>
    <name evidence="10 11" type="primary">atpG</name>
    <name evidence="11" type="ORF">DYH56_13915</name>
</gene>